<dbReference type="OrthoDB" id="1624952at2759"/>
<sequence>MHEYSKIMIKMGEAEEKEQETTSSRRRGGTKNRWIDKRKSHEHKLGEVSLNRDYFSDNPRFKGISFRRRFRMSEGVYQRIYD</sequence>
<evidence type="ECO:0000313" key="2">
    <source>
        <dbReference type="EMBL" id="KAF6134224.1"/>
    </source>
</evidence>
<protein>
    <submittedName>
        <fullName evidence="2">Uncharacterized protein</fullName>
    </submittedName>
</protein>
<evidence type="ECO:0000256" key="1">
    <source>
        <dbReference type="SAM" id="MobiDB-lite"/>
    </source>
</evidence>
<organism evidence="2 3">
    <name type="scientific">Kingdonia uniflora</name>
    <dbReference type="NCBI Taxonomy" id="39325"/>
    <lineage>
        <taxon>Eukaryota</taxon>
        <taxon>Viridiplantae</taxon>
        <taxon>Streptophyta</taxon>
        <taxon>Embryophyta</taxon>
        <taxon>Tracheophyta</taxon>
        <taxon>Spermatophyta</taxon>
        <taxon>Magnoliopsida</taxon>
        <taxon>Ranunculales</taxon>
        <taxon>Circaeasteraceae</taxon>
        <taxon>Kingdonia</taxon>
    </lineage>
</organism>
<reference evidence="2 3" key="1">
    <citation type="journal article" date="2020" name="IScience">
        <title>Genome Sequencing of the Endangered Kingdonia uniflora (Circaeasteraceae, Ranunculales) Reveals Potential Mechanisms of Evolutionary Specialization.</title>
        <authorList>
            <person name="Sun Y."/>
            <person name="Deng T."/>
            <person name="Zhang A."/>
            <person name="Moore M.J."/>
            <person name="Landis J.B."/>
            <person name="Lin N."/>
            <person name="Zhang H."/>
            <person name="Zhang X."/>
            <person name="Huang J."/>
            <person name="Zhang X."/>
            <person name="Sun H."/>
            <person name="Wang H."/>
        </authorList>
    </citation>
    <scope>NUCLEOTIDE SEQUENCE [LARGE SCALE GENOMIC DNA]</scope>
    <source>
        <strain evidence="2">TB1705</strain>
        <tissue evidence="2">Leaf</tissue>
    </source>
</reference>
<keyword evidence="3" id="KW-1185">Reference proteome</keyword>
<dbReference type="EMBL" id="JACGCM010002885">
    <property type="protein sequence ID" value="KAF6134224.1"/>
    <property type="molecule type" value="Genomic_DNA"/>
</dbReference>
<dbReference type="AlphaFoldDB" id="A0A7J7KV85"/>
<accession>A0A7J7KV85</accession>
<evidence type="ECO:0000313" key="3">
    <source>
        <dbReference type="Proteomes" id="UP000541444"/>
    </source>
</evidence>
<dbReference type="Proteomes" id="UP000541444">
    <property type="component" value="Unassembled WGS sequence"/>
</dbReference>
<name>A0A7J7KV85_9MAGN</name>
<feature type="region of interest" description="Disordered" evidence="1">
    <location>
        <begin position="1"/>
        <end position="38"/>
    </location>
</feature>
<comment type="caution">
    <text evidence="2">The sequence shown here is derived from an EMBL/GenBank/DDBJ whole genome shotgun (WGS) entry which is preliminary data.</text>
</comment>
<proteinExistence type="predicted"/>
<gene>
    <name evidence="2" type="ORF">GIB67_010023</name>
</gene>